<accession>A0A238W8X2</accession>
<proteinExistence type="predicted"/>
<sequence length="119" mass="13281">MIPLDVLELESVAAVLLQLEAFLTADFDYFNKQYTSKGRTVIAQTGAYPESQKVIQVAKSKDQVVVGFRSARGGKNIGRAKYPMMAACESEEFFGKILDETEKEHLLVDRGITVFTEEN</sequence>
<evidence type="ECO:0000313" key="1">
    <source>
        <dbReference type="EMBL" id="SNR42992.1"/>
    </source>
</evidence>
<evidence type="ECO:0000313" key="2">
    <source>
        <dbReference type="Proteomes" id="UP000198397"/>
    </source>
</evidence>
<reference evidence="1 2" key="1">
    <citation type="submission" date="2017-06" db="EMBL/GenBank/DDBJ databases">
        <authorList>
            <person name="Kim H.J."/>
            <person name="Triplett B.A."/>
        </authorList>
    </citation>
    <scope>NUCLEOTIDE SEQUENCE [LARGE SCALE GENOMIC DNA]</scope>
    <source>
        <strain evidence="1 2">DSM 8800</strain>
    </source>
</reference>
<dbReference type="Proteomes" id="UP000198397">
    <property type="component" value="Unassembled WGS sequence"/>
</dbReference>
<protein>
    <submittedName>
        <fullName evidence="1">Uncharacterized protein</fullName>
    </submittedName>
</protein>
<dbReference type="AlphaFoldDB" id="A0A238W8X2"/>
<name>A0A238W8X2_HALVU</name>
<keyword evidence="2" id="KW-1185">Reference proteome</keyword>
<dbReference type="EMBL" id="FZNQ01000006">
    <property type="protein sequence ID" value="SNR42992.1"/>
    <property type="molecule type" value="Genomic_DNA"/>
</dbReference>
<dbReference type="RefSeq" id="WP_089384474.1">
    <property type="nucleotide sequence ID" value="NZ_FZNQ01000006.1"/>
</dbReference>
<organism evidence="1 2">
    <name type="scientific">Halorubrum vacuolatum</name>
    <name type="common">Natronobacterium vacuolatum</name>
    <dbReference type="NCBI Taxonomy" id="63740"/>
    <lineage>
        <taxon>Archaea</taxon>
        <taxon>Methanobacteriati</taxon>
        <taxon>Methanobacteriota</taxon>
        <taxon>Stenosarchaea group</taxon>
        <taxon>Halobacteria</taxon>
        <taxon>Halobacteriales</taxon>
        <taxon>Haloferacaceae</taxon>
        <taxon>Halorubrum</taxon>
    </lineage>
</organism>
<gene>
    <name evidence="1" type="ORF">SAMN06264855_10651</name>
</gene>